<evidence type="ECO:0000256" key="2">
    <source>
        <dbReference type="SAM" id="SignalP"/>
    </source>
</evidence>
<sequence length="188" mass="19692">MRARQSLALALIVAATALTGGCAELKNRETTPGPGTTASSGPATTTPPPSWEGKAPQEDAMRRATRALDAVEPDGASRVDQGMGDLVRGLDKTFTPKENRPHTLDIACQAPANRTLTLTLARGGAESEWEVTCGDRGADQFNIPAGSRFTARIPAAGQHTQGIVQWRLNSVAPADVEGCKDDIGGCEE</sequence>
<evidence type="ECO:0000256" key="1">
    <source>
        <dbReference type="SAM" id="MobiDB-lite"/>
    </source>
</evidence>
<keyword evidence="2" id="KW-0732">Signal</keyword>
<gene>
    <name evidence="3" type="ORF">ACGFZB_26120</name>
</gene>
<evidence type="ECO:0008006" key="5">
    <source>
        <dbReference type="Google" id="ProtNLM"/>
    </source>
</evidence>
<dbReference type="Proteomes" id="UP001604267">
    <property type="component" value="Unassembled WGS sequence"/>
</dbReference>
<accession>A0ABW7B9G9</accession>
<organism evidence="3 4">
    <name type="scientific">Streptomyces cinerochromogenes</name>
    <dbReference type="NCBI Taxonomy" id="66422"/>
    <lineage>
        <taxon>Bacteria</taxon>
        <taxon>Bacillati</taxon>
        <taxon>Actinomycetota</taxon>
        <taxon>Actinomycetes</taxon>
        <taxon>Kitasatosporales</taxon>
        <taxon>Streptomycetaceae</taxon>
        <taxon>Streptomyces</taxon>
    </lineage>
</organism>
<feature type="compositionally biased region" description="Low complexity" evidence="1">
    <location>
        <begin position="30"/>
        <end position="44"/>
    </location>
</feature>
<reference evidence="3 4" key="1">
    <citation type="submission" date="2024-10" db="EMBL/GenBank/DDBJ databases">
        <title>The Natural Products Discovery Center: Release of the First 8490 Sequenced Strains for Exploring Actinobacteria Biosynthetic Diversity.</title>
        <authorList>
            <person name="Kalkreuter E."/>
            <person name="Kautsar S.A."/>
            <person name="Yang D."/>
            <person name="Bader C.D."/>
            <person name="Teijaro C.N."/>
            <person name="Fluegel L."/>
            <person name="Davis C.M."/>
            <person name="Simpson J.R."/>
            <person name="Lauterbach L."/>
            <person name="Steele A.D."/>
            <person name="Gui C."/>
            <person name="Meng S."/>
            <person name="Li G."/>
            <person name="Viehrig K."/>
            <person name="Ye F."/>
            <person name="Su P."/>
            <person name="Kiefer A.F."/>
            <person name="Nichols A."/>
            <person name="Cepeda A.J."/>
            <person name="Yan W."/>
            <person name="Fan B."/>
            <person name="Jiang Y."/>
            <person name="Adhikari A."/>
            <person name="Zheng C.-J."/>
            <person name="Schuster L."/>
            <person name="Cowan T.M."/>
            <person name="Smanski M.J."/>
            <person name="Chevrette M.G."/>
            <person name="De Carvalho L.P.S."/>
            <person name="Shen B."/>
        </authorList>
    </citation>
    <scope>NUCLEOTIDE SEQUENCE [LARGE SCALE GENOMIC DNA]</scope>
    <source>
        <strain evidence="3 4">NPDC048320</strain>
    </source>
</reference>
<evidence type="ECO:0000313" key="4">
    <source>
        <dbReference type="Proteomes" id="UP001604267"/>
    </source>
</evidence>
<evidence type="ECO:0000313" key="3">
    <source>
        <dbReference type="EMBL" id="MFG3013845.1"/>
    </source>
</evidence>
<keyword evidence="4" id="KW-1185">Reference proteome</keyword>
<comment type="caution">
    <text evidence="3">The sequence shown here is derived from an EMBL/GenBank/DDBJ whole genome shotgun (WGS) entry which is preliminary data.</text>
</comment>
<dbReference type="PROSITE" id="PS51257">
    <property type="entry name" value="PROKAR_LIPOPROTEIN"/>
    <property type="match status" value="1"/>
</dbReference>
<name>A0ABW7B9G9_9ACTN</name>
<dbReference type="RefSeq" id="WP_392819864.1">
    <property type="nucleotide sequence ID" value="NZ_JBICYV010000013.1"/>
</dbReference>
<feature type="signal peptide" evidence="2">
    <location>
        <begin position="1"/>
        <end position="20"/>
    </location>
</feature>
<protein>
    <recommendedName>
        <fullName evidence="5">Lipoprotein</fullName>
    </recommendedName>
</protein>
<feature type="chain" id="PRO_5046677103" description="Lipoprotein" evidence="2">
    <location>
        <begin position="21"/>
        <end position="188"/>
    </location>
</feature>
<proteinExistence type="predicted"/>
<feature type="region of interest" description="Disordered" evidence="1">
    <location>
        <begin position="25"/>
        <end position="57"/>
    </location>
</feature>
<dbReference type="EMBL" id="JBICYV010000013">
    <property type="protein sequence ID" value="MFG3013845.1"/>
    <property type="molecule type" value="Genomic_DNA"/>
</dbReference>